<reference evidence="3" key="1">
    <citation type="submission" date="2015-01" db="EMBL/GenBank/DDBJ databases">
        <authorList>
            <person name="MANFREDI Pablo"/>
        </authorList>
    </citation>
    <scope>NUCLEOTIDE SEQUENCE [LARGE SCALE GENOMIC DNA]</scope>
    <source>
        <strain evidence="3">Ccyn2B</strain>
    </source>
</reference>
<keyword evidence="3" id="KW-1185">Reference proteome</keyword>
<feature type="transmembrane region" description="Helical" evidence="1">
    <location>
        <begin position="108"/>
        <end position="129"/>
    </location>
</feature>
<dbReference type="Proteomes" id="UP000038055">
    <property type="component" value="Unassembled WGS sequence"/>
</dbReference>
<proteinExistence type="predicted"/>
<dbReference type="RefSeq" id="WP_041991030.1">
    <property type="nucleotide sequence ID" value="NZ_CDOD01000009.1"/>
</dbReference>
<sequence length="142" mass="16108">MVRNYFYLIVGFICLLSAFTHTIGGLSSVFPNLTTSIIEPNTKVIFTYIWHIIAGENIVFGIVLLILALNKNAVNDKLTVWLIMAVLIVRWVIIIITYFILSNNISDITILIPESIVMWGLIILLWFGLKKKSKIISNKNVL</sequence>
<feature type="transmembrane region" description="Helical" evidence="1">
    <location>
        <begin position="81"/>
        <end position="102"/>
    </location>
</feature>
<dbReference type="eggNOG" id="ENOG502ZH8M">
    <property type="taxonomic scope" value="Bacteria"/>
</dbReference>
<keyword evidence="1" id="KW-1133">Transmembrane helix</keyword>
<feature type="transmembrane region" description="Helical" evidence="1">
    <location>
        <begin position="48"/>
        <end position="69"/>
    </location>
</feature>
<evidence type="ECO:0000313" key="3">
    <source>
        <dbReference type="Proteomes" id="UP000038055"/>
    </source>
</evidence>
<name>A0A0B7H233_9FLAO</name>
<evidence type="ECO:0008006" key="4">
    <source>
        <dbReference type="Google" id="ProtNLM"/>
    </source>
</evidence>
<evidence type="ECO:0000256" key="1">
    <source>
        <dbReference type="SAM" id="Phobius"/>
    </source>
</evidence>
<dbReference type="STRING" id="28189.CCYN74_330011"/>
<dbReference type="AlphaFoldDB" id="A0A0B7H233"/>
<accession>A0A0B7H233</accession>
<keyword evidence="1" id="KW-0812">Transmembrane</keyword>
<keyword evidence="1" id="KW-0472">Membrane</keyword>
<protein>
    <recommendedName>
        <fullName evidence="4">DUF4345 domain-containing protein</fullName>
    </recommendedName>
</protein>
<dbReference type="EMBL" id="CDOD01000009">
    <property type="protein sequence ID" value="CEN33631.1"/>
    <property type="molecule type" value="Genomic_DNA"/>
</dbReference>
<gene>
    <name evidence="2" type="ORF">CCYN2B_170071</name>
</gene>
<evidence type="ECO:0000313" key="2">
    <source>
        <dbReference type="EMBL" id="CEN33631.1"/>
    </source>
</evidence>
<organism evidence="2 3">
    <name type="scientific">Capnocytophaga cynodegmi</name>
    <dbReference type="NCBI Taxonomy" id="28189"/>
    <lineage>
        <taxon>Bacteria</taxon>
        <taxon>Pseudomonadati</taxon>
        <taxon>Bacteroidota</taxon>
        <taxon>Flavobacteriia</taxon>
        <taxon>Flavobacteriales</taxon>
        <taxon>Flavobacteriaceae</taxon>
        <taxon>Capnocytophaga</taxon>
    </lineage>
</organism>